<keyword evidence="2" id="KW-0804">Transcription</keyword>
<keyword evidence="1" id="KW-0805">Transcription regulation</keyword>
<sequence length="331" mass="37787">MKKNTISIIRHSGVGQEQSLLVGQLRGKSEGKGRIETFFLYPGIEASYNEFQASSSEFQHEASDRIMEIYYCRSGRIGWNMRHGVSVYLGGGDMTVHSASCCSQSDMMFPLGYSEGIAVSVDFSVLGRECPEILKDAGLDLKRFQTRYCGEKPVAIPGSPELESIFAPLFSVHPGQRRPYLKLKVQELFLYLDSLQFEGRELSQYASEQTDLIREIHDLLTEHLEKRYTIEELSRRYLMNTTMLKEVFRRVYGLPIATYMKEYRVHEAMKLLRDTDETVGAIAGKMGYETSGKFSKAFKDVAQMLPTEYRKMHRKQVKYVGIAAKMPSAKR</sequence>
<dbReference type="PROSITE" id="PS01124">
    <property type="entry name" value="HTH_ARAC_FAMILY_2"/>
    <property type="match status" value="1"/>
</dbReference>
<dbReference type="PANTHER" id="PTHR47893">
    <property type="entry name" value="REGULATORY PROTEIN PCHR"/>
    <property type="match status" value="1"/>
</dbReference>
<evidence type="ECO:0000259" key="3">
    <source>
        <dbReference type="PROSITE" id="PS01124"/>
    </source>
</evidence>
<dbReference type="EMBL" id="JACLYY010000012">
    <property type="protein sequence ID" value="MBM6738765.1"/>
    <property type="molecule type" value="Genomic_DNA"/>
</dbReference>
<dbReference type="PANTHER" id="PTHR47893:SF1">
    <property type="entry name" value="REGULATORY PROTEIN PCHR"/>
    <property type="match status" value="1"/>
</dbReference>
<evidence type="ECO:0000313" key="4">
    <source>
        <dbReference type="EMBL" id="MBM6738765.1"/>
    </source>
</evidence>
<name>A0ABS2EAX6_9FIRM</name>
<proteinExistence type="predicted"/>
<dbReference type="RefSeq" id="WP_081957903.1">
    <property type="nucleotide sequence ID" value="NZ_JACLYY010000012.1"/>
</dbReference>
<comment type="caution">
    <text evidence="4">The sequence shown here is derived from an EMBL/GenBank/DDBJ whole genome shotgun (WGS) entry which is preliminary data.</text>
</comment>
<evidence type="ECO:0000313" key="5">
    <source>
        <dbReference type="Proteomes" id="UP000716906"/>
    </source>
</evidence>
<dbReference type="InterPro" id="IPR053142">
    <property type="entry name" value="PchR_regulatory_protein"/>
</dbReference>
<dbReference type="InterPro" id="IPR018060">
    <property type="entry name" value="HTH_AraC"/>
</dbReference>
<evidence type="ECO:0000256" key="2">
    <source>
        <dbReference type="ARBA" id="ARBA00023163"/>
    </source>
</evidence>
<dbReference type="SMART" id="SM00342">
    <property type="entry name" value="HTH_ARAC"/>
    <property type="match status" value="1"/>
</dbReference>
<accession>A0ABS2EAX6</accession>
<dbReference type="InterPro" id="IPR009057">
    <property type="entry name" value="Homeodomain-like_sf"/>
</dbReference>
<dbReference type="Proteomes" id="UP000716906">
    <property type="component" value="Unassembled WGS sequence"/>
</dbReference>
<gene>
    <name evidence="4" type="ORF">H7U36_11770</name>
</gene>
<organism evidence="4 5">
    <name type="scientific">Faecalicatena fissicatena</name>
    <dbReference type="NCBI Taxonomy" id="290055"/>
    <lineage>
        <taxon>Bacteria</taxon>
        <taxon>Bacillati</taxon>
        <taxon>Bacillota</taxon>
        <taxon>Clostridia</taxon>
        <taxon>Lachnospirales</taxon>
        <taxon>Lachnospiraceae</taxon>
        <taxon>Faecalicatena</taxon>
    </lineage>
</organism>
<protein>
    <submittedName>
        <fullName evidence="4">Helix-turn-helix transcriptional regulator</fullName>
    </submittedName>
</protein>
<reference evidence="4 5" key="1">
    <citation type="journal article" date="2021" name="Sci. Rep.">
        <title>The distribution of antibiotic resistance genes in chicken gut microbiota commensals.</title>
        <authorList>
            <person name="Juricova H."/>
            <person name="Matiasovicova J."/>
            <person name="Kubasova T."/>
            <person name="Cejkova D."/>
            <person name="Rychlik I."/>
        </authorList>
    </citation>
    <scope>NUCLEOTIDE SEQUENCE [LARGE SCALE GENOMIC DNA]</scope>
    <source>
        <strain evidence="4 5">An773</strain>
    </source>
</reference>
<dbReference type="Pfam" id="PF12833">
    <property type="entry name" value="HTH_18"/>
    <property type="match status" value="1"/>
</dbReference>
<feature type="domain" description="HTH araC/xylS-type" evidence="3">
    <location>
        <begin position="214"/>
        <end position="312"/>
    </location>
</feature>
<dbReference type="SUPFAM" id="SSF46689">
    <property type="entry name" value="Homeodomain-like"/>
    <property type="match status" value="2"/>
</dbReference>
<dbReference type="Gene3D" id="1.10.10.60">
    <property type="entry name" value="Homeodomain-like"/>
    <property type="match status" value="1"/>
</dbReference>
<evidence type="ECO:0000256" key="1">
    <source>
        <dbReference type="ARBA" id="ARBA00023015"/>
    </source>
</evidence>
<keyword evidence="5" id="KW-1185">Reference proteome</keyword>